<evidence type="ECO:0000256" key="1">
    <source>
        <dbReference type="ARBA" id="ARBA00022676"/>
    </source>
</evidence>
<dbReference type="PANTHER" id="PTHR30160:SF7">
    <property type="entry name" value="ADP-HEPTOSE--LPS HEPTOSYLTRANSFERASE 2"/>
    <property type="match status" value="1"/>
</dbReference>
<evidence type="ECO:0000256" key="2">
    <source>
        <dbReference type="ARBA" id="ARBA00022679"/>
    </source>
</evidence>
<evidence type="ECO:0000313" key="4">
    <source>
        <dbReference type="Proteomes" id="UP000007073"/>
    </source>
</evidence>
<dbReference type="InterPro" id="IPR002201">
    <property type="entry name" value="Glyco_trans_9"/>
</dbReference>
<evidence type="ECO:0000313" key="3">
    <source>
        <dbReference type="EMBL" id="ABB31644.1"/>
    </source>
</evidence>
<sequence>MNLRLIKAADAILGRVATVLLPAPVVGCYGTSIRSVLFIRPGGIGDAVLLIPAILSFRNKYPKARITVLAEKRNGAVFTLCSVIDEILLYDNNGELFMALRGSYDAVIDTEQWHRLSAVVARMTWAQILIGFGTNVRSRLFTHQLDYEQSDYEETSFLRLLTSLGIAVTQTSVPFLTVPTPAASVAEVLLGELADRTFVVIFPGASIPERRWGADKFRQVAKRLSAKGVSGVVVGGEDDRGEGERIVADTGWLNLMGETSLQETTAIIERSSLLVSGDSGILHIAVGLGIPTVSLFGPGREKKWAPRGDNHIVINKHLPCSPCTTFGYTPKCPINARCMAEISVDEVEQAVLTLLDRKNFDKHQQKP</sequence>
<dbReference type="Gene3D" id="3.40.50.2000">
    <property type="entry name" value="Glycogen Phosphorylase B"/>
    <property type="match status" value="2"/>
</dbReference>
<dbReference type="PANTHER" id="PTHR30160">
    <property type="entry name" value="TETRAACYLDISACCHARIDE 4'-KINASE-RELATED"/>
    <property type="match status" value="1"/>
</dbReference>
<keyword evidence="4" id="KW-1185">Reference proteome</keyword>
<organism evidence="3 4">
    <name type="scientific">Geobacter metallireducens (strain ATCC 53774 / DSM 7210 / GS-15)</name>
    <dbReference type="NCBI Taxonomy" id="269799"/>
    <lineage>
        <taxon>Bacteria</taxon>
        <taxon>Pseudomonadati</taxon>
        <taxon>Thermodesulfobacteriota</taxon>
        <taxon>Desulfuromonadia</taxon>
        <taxon>Geobacterales</taxon>
        <taxon>Geobacteraceae</taxon>
        <taxon>Geobacter</taxon>
    </lineage>
</organism>
<dbReference type="GO" id="GO:0008713">
    <property type="term" value="F:ADP-heptose-lipopolysaccharide heptosyltransferase activity"/>
    <property type="evidence" value="ECO:0007669"/>
    <property type="project" value="TreeGrafter"/>
</dbReference>
<dbReference type="GO" id="GO:0009244">
    <property type="term" value="P:lipopolysaccharide core region biosynthetic process"/>
    <property type="evidence" value="ECO:0007669"/>
    <property type="project" value="TreeGrafter"/>
</dbReference>
<protein>
    <submittedName>
        <fullName evidence="3">ADP-heptose--lipopolysaccharide heptosyltransferase, putative</fullName>
    </submittedName>
</protein>
<gene>
    <name evidence="3" type="ordered locus">Gmet_1410</name>
</gene>
<dbReference type="DNASU" id="3738936"/>
<name>Q39VT0_GEOMG</name>
<dbReference type="InterPro" id="IPR051199">
    <property type="entry name" value="LPS_LOS_Heptosyltrfase"/>
</dbReference>
<dbReference type="CDD" id="cd03789">
    <property type="entry name" value="GT9_LPS_heptosyltransferase"/>
    <property type="match status" value="1"/>
</dbReference>
<proteinExistence type="predicted"/>
<reference evidence="3 4" key="1">
    <citation type="submission" date="2005-10" db="EMBL/GenBank/DDBJ databases">
        <title>Complete sequence of Geobacter metallireducens GS-15.</title>
        <authorList>
            <consortium name="US DOE Joint Genome Institute"/>
            <person name="Copeland A."/>
            <person name="Lucas S."/>
            <person name="Lapidus A."/>
            <person name="Barry K."/>
            <person name="Detter J.C."/>
            <person name="Glavina T."/>
            <person name="Hammon N."/>
            <person name="Israni S."/>
            <person name="Pitluck S."/>
            <person name="Di Bartolo G."/>
            <person name="Chain P."/>
            <person name="Schmutz J."/>
            <person name="Larimer F."/>
            <person name="Land M."/>
            <person name="Kyrpides N."/>
            <person name="Ivanova N."/>
            <person name="Richardson P."/>
        </authorList>
    </citation>
    <scope>NUCLEOTIDE SEQUENCE [LARGE SCALE GENOMIC DNA]</scope>
    <source>
        <strain evidence="4">ATCC 53774 / DSM 7210 / GS-15</strain>
    </source>
</reference>
<dbReference type="HOGENOM" id="CLU_038371_3_0_7"/>
<dbReference type="EMBL" id="CP000148">
    <property type="protein sequence ID" value="ABB31644.1"/>
    <property type="molecule type" value="Genomic_DNA"/>
</dbReference>
<keyword evidence="2 3" id="KW-0808">Transferase</keyword>
<dbReference type="KEGG" id="gme:Gmet_1410"/>
<dbReference type="GO" id="GO:0005829">
    <property type="term" value="C:cytosol"/>
    <property type="evidence" value="ECO:0007669"/>
    <property type="project" value="TreeGrafter"/>
</dbReference>
<dbReference type="eggNOG" id="COG0859">
    <property type="taxonomic scope" value="Bacteria"/>
</dbReference>
<dbReference type="AlphaFoldDB" id="Q39VT0"/>
<dbReference type="CAZy" id="GT9">
    <property type="family name" value="Glycosyltransferase Family 9"/>
</dbReference>
<dbReference type="Pfam" id="PF01075">
    <property type="entry name" value="Glyco_transf_9"/>
    <property type="match status" value="1"/>
</dbReference>
<dbReference type="SUPFAM" id="SSF53756">
    <property type="entry name" value="UDP-Glycosyltransferase/glycogen phosphorylase"/>
    <property type="match status" value="1"/>
</dbReference>
<dbReference type="RefSeq" id="WP_004511657.1">
    <property type="nucleotide sequence ID" value="NC_007517.1"/>
</dbReference>
<reference evidence="3 4" key="2">
    <citation type="journal article" date="2009" name="BMC Microbiol.">
        <title>The genome sequence of Geobacter metallireducens: features of metabolism, physiology and regulation common and dissimilar to Geobacter sulfurreducens.</title>
        <authorList>
            <person name="Aklujkar M."/>
            <person name="Krushkal J."/>
            <person name="DiBartolo G."/>
            <person name="Lapidus A."/>
            <person name="Land M.L."/>
            <person name="Lovley D.R."/>
        </authorList>
    </citation>
    <scope>NUCLEOTIDE SEQUENCE [LARGE SCALE GENOMIC DNA]</scope>
    <source>
        <strain evidence="4">ATCC 53774 / DSM 7210 / GS-15</strain>
    </source>
</reference>
<dbReference type="STRING" id="269799.Gmet_1410"/>
<dbReference type="Proteomes" id="UP000007073">
    <property type="component" value="Chromosome"/>
</dbReference>
<accession>Q39VT0</accession>
<keyword evidence="1" id="KW-0328">Glycosyltransferase</keyword>